<proteinExistence type="predicted"/>
<dbReference type="InterPro" id="IPR056067">
    <property type="entry name" value="DUF7650"/>
</dbReference>
<evidence type="ECO:0008006" key="10">
    <source>
        <dbReference type="Google" id="ProtNLM"/>
    </source>
</evidence>
<dbReference type="InterPro" id="IPR057712">
    <property type="entry name" value="DUF7952"/>
</dbReference>
<evidence type="ECO:0000256" key="3">
    <source>
        <dbReference type="ARBA" id="ARBA00023163"/>
    </source>
</evidence>
<keyword evidence="4" id="KW-0539">Nucleus</keyword>
<evidence type="ECO:0000259" key="6">
    <source>
        <dbReference type="Pfam" id="PF24662"/>
    </source>
</evidence>
<dbReference type="GO" id="GO:0003714">
    <property type="term" value="F:transcription corepressor activity"/>
    <property type="evidence" value="ECO:0007669"/>
    <property type="project" value="TreeGrafter"/>
</dbReference>
<evidence type="ECO:0000256" key="1">
    <source>
        <dbReference type="ARBA" id="ARBA00004123"/>
    </source>
</evidence>
<reference evidence="8 9" key="1">
    <citation type="submission" date="2022-12" db="EMBL/GenBank/DDBJ databases">
        <title>Chromosome-scale assembly of the Ensete ventricosum genome.</title>
        <authorList>
            <person name="Dussert Y."/>
            <person name="Stocks J."/>
            <person name="Wendawek A."/>
            <person name="Woldeyes F."/>
            <person name="Nichols R.A."/>
            <person name="Borrell J.S."/>
        </authorList>
    </citation>
    <scope>NUCLEOTIDE SEQUENCE [LARGE SCALE GENOMIC DNA]</scope>
    <source>
        <strain evidence="9">cv. Maze</strain>
        <tissue evidence="8">Seeds</tissue>
    </source>
</reference>
<dbReference type="Gene3D" id="1.10.10.60">
    <property type="entry name" value="Homeodomain-like"/>
    <property type="match status" value="1"/>
</dbReference>
<feature type="domain" description="DUF7650" evidence="6">
    <location>
        <begin position="494"/>
        <end position="580"/>
    </location>
</feature>
<dbReference type="InterPro" id="IPR009057">
    <property type="entry name" value="Homeodomain-like_sf"/>
</dbReference>
<feature type="compositionally biased region" description="Basic and acidic residues" evidence="5">
    <location>
        <begin position="689"/>
        <end position="703"/>
    </location>
</feature>
<dbReference type="SUPFAM" id="SSF46689">
    <property type="entry name" value="Homeodomain-like"/>
    <property type="match status" value="1"/>
</dbReference>
<dbReference type="PANTHER" id="PTHR13859:SF11">
    <property type="entry name" value="GRUNGE, ISOFORM J"/>
    <property type="match status" value="1"/>
</dbReference>
<evidence type="ECO:0000256" key="5">
    <source>
        <dbReference type="SAM" id="MobiDB-lite"/>
    </source>
</evidence>
<accession>A0AAV8RS33</accession>
<gene>
    <name evidence="8" type="ORF">OPV22_006060</name>
</gene>
<keyword evidence="3" id="KW-0804">Transcription</keyword>
<evidence type="ECO:0000256" key="2">
    <source>
        <dbReference type="ARBA" id="ARBA00023015"/>
    </source>
</evidence>
<protein>
    <recommendedName>
        <fullName evidence="10">SANT domain-containing protein</fullName>
    </recommendedName>
</protein>
<dbReference type="Pfam" id="PF25826">
    <property type="entry name" value="DUF7952"/>
    <property type="match status" value="1"/>
</dbReference>
<comment type="subcellular location">
    <subcellularLocation>
        <location evidence="1">Nucleus</location>
    </subcellularLocation>
</comment>
<keyword evidence="2" id="KW-0805">Transcription regulation</keyword>
<dbReference type="Proteomes" id="UP001222027">
    <property type="component" value="Unassembled WGS sequence"/>
</dbReference>
<feature type="region of interest" description="Disordered" evidence="5">
    <location>
        <begin position="63"/>
        <end position="99"/>
    </location>
</feature>
<dbReference type="FunFam" id="1.10.10.60:FF:000374">
    <property type="entry name" value="Arginine-glutamic acid dipeptide repeat protein"/>
    <property type="match status" value="1"/>
</dbReference>
<dbReference type="PANTHER" id="PTHR13859">
    <property type="entry name" value="ATROPHIN-RELATED"/>
    <property type="match status" value="1"/>
</dbReference>
<sequence>MNSIGHASLSQPQQHTAARLNVHAVLLLRVTGVDDIVIPISSAILMHARQDMNHDALSTCSVVKRSEEASPGPTVELRRRENDSPVISHYSSPPPPLSLSPHRLSIDRLVRHIAEVLAIDTNSAKRPMGAGEMNYIEDHAAAETLPDQLHLPDSPCRNGIYDEPLIRPRIGDEYQMQIPELATQSCLTNTRDMLTVDYHVGVGSAIPIMWMHHVGDEQKEFSCSDISSIKGGSVAQTHTGKGQADPVYKTTSQFVAGSSSGHSTYLPSLPCTDECTDLANCCRSDGSTITKSTTLENKIHSGVPLLQLNEAKGYNPFPGMPSSSWSEDESQSFLLGLYIFGKNLVQVKNFVGCKKMGDILSYYYGKFYRSDAYHRWSECRKVRSRRCILGHLIFTGWRQQEILSRVLPKIPKEVQDSLLEAANIFNEDRTSLEEFVCTLKTTVGMQALVEAIGIGKEKHDLTGIILDPVRSNQSLSSRPEIPVGKACSSLTSGGIIKFLTGDFRLSKAKSNDLFWEAVWPRLLARGWHSEQPKDINSVASKHSLVFLIPGVKKFLRKKLLKGNHYFDSVSDVLSKVASDPRLLELDTEGATGSSTAKDENECAPITNLDQNGLLDRKHHCYLRPKVPICNSEFMKFTIVDTSLVQGEGPFKVRELKTLPIDAISNLGPLTDTGVIVSDSSEDSNGSSSNDRKDTDPDSSDNKKPNVSRKCIIGKAVHSDSCENVITFSSTKLPTNGHILMNQCVEQLNEKLPVKDIKCQFSRRAKSGEQSCLAPNAKRRKLTACKYERTGRRAYSFSKSHQLMGEGAEPELEAPEASGNTIAQRKISSNFPINISPDEVDSKCDSEEQSCCDAATCDVSSEMPRSRILIDLNLLPNVPLDCETGEHSNSEVGGSQHDLNLEEAVKLSETKQQHDGSGAMENLVGAIGDQQPSVNTRRHSTRSRPPTTKALEALACGFLGNKRRGRDSREILSGNMPNKSFHRVRKTVEAKPQTPTSINSSEYGLSNGTIEYWYSGNTHHIGAFSDSCVQPEGNRTHELLRIP</sequence>
<dbReference type="EMBL" id="JAQQAF010000002">
    <property type="protein sequence ID" value="KAJ8505174.1"/>
    <property type="molecule type" value="Genomic_DNA"/>
</dbReference>
<feature type="region of interest" description="Disordered" evidence="5">
    <location>
        <begin position="673"/>
        <end position="706"/>
    </location>
</feature>
<comment type="caution">
    <text evidence="8">The sequence shown here is derived from an EMBL/GenBank/DDBJ whole genome shotgun (WGS) entry which is preliminary data.</text>
</comment>
<keyword evidence="9" id="KW-1185">Reference proteome</keyword>
<organism evidence="8 9">
    <name type="scientific">Ensete ventricosum</name>
    <name type="common">Abyssinian banana</name>
    <name type="synonym">Musa ensete</name>
    <dbReference type="NCBI Taxonomy" id="4639"/>
    <lineage>
        <taxon>Eukaryota</taxon>
        <taxon>Viridiplantae</taxon>
        <taxon>Streptophyta</taxon>
        <taxon>Embryophyta</taxon>
        <taxon>Tracheophyta</taxon>
        <taxon>Spermatophyta</taxon>
        <taxon>Magnoliopsida</taxon>
        <taxon>Liliopsida</taxon>
        <taxon>Zingiberales</taxon>
        <taxon>Musaceae</taxon>
        <taxon>Ensete</taxon>
    </lineage>
</organism>
<evidence type="ECO:0000256" key="4">
    <source>
        <dbReference type="ARBA" id="ARBA00023242"/>
    </source>
</evidence>
<dbReference type="GO" id="GO:0005634">
    <property type="term" value="C:nucleus"/>
    <property type="evidence" value="ECO:0007669"/>
    <property type="project" value="UniProtKB-SubCell"/>
</dbReference>
<dbReference type="Pfam" id="PF24662">
    <property type="entry name" value="DUF7650"/>
    <property type="match status" value="1"/>
</dbReference>
<evidence type="ECO:0000313" key="9">
    <source>
        <dbReference type="Proteomes" id="UP001222027"/>
    </source>
</evidence>
<evidence type="ECO:0000259" key="7">
    <source>
        <dbReference type="Pfam" id="PF25826"/>
    </source>
</evidence>
<name>A0AAV8RS33_ENSVE</name>
<evidence type="ECO:0000313" key="8">
    <source>
        <dbReference type="EMBL" id="KAJ8505174.1"/>
    </source>
</evidence>
<feature type="domain" description="DUF7952" evidence="7">
    <location>
        <begin position="325"/>
        <end position="455"/>
    </location>
</feature>
<dbReference type="AlphaFoldDB" id="A0AAV8RS33"/>